<evidence type="ECO:0000256" key="6">
    <source>
        <dbReference type="SAM" id="SignalP"/>
    </source>
</evidence>
<feature type="compositionally biased region" description="Basic and acidic residues" evidence="5">
    <location>
        <begin position="81"/>
        <end position="98"/>
    </location>
</feature>
<comment type="similarity">
    <text evidence="1">Belongs to the peptidase C40 family.</text>
</comment>
<keyword evidence="6" id="KW-0732">Signal</keyword>
<feature type="region of interest" description="Disordered" evidence="5">
    <location>
        <begin position="245"/>
        <end position="317"/>
    </location>
</feature>
<evidence type="ECO:0000256" key="2">
    <source>
        <dbReference type="ARBA" id="ARBA00022670"/>
    </source>
</evidence>
<protein>
    <submittedName>
        <fullName evidence="8">Putative secreted protein</fullName>
    </submittedName>
</protein>
<dbReference type="Pfam" id="PF00877">
    <property type="entry name" value="NLPC_P60"/>
    <property type="match status" value="1"/>
</dbReference>
<feature type="compositionally biased region" description="Gly residues" evidence="5">
    <location>
        <begin position="291"/>
        <end position="301"/>
    </location>
</feature>
<dbReference type="Gene3D" id="3.90.1720.10">
    <property type="entry name" value="endopeptidase domain like (from Nostoc punctiforme)"/>
    <property type="match status" value="1"/>
</dbReference>
<feature type="compositionally biased region" description="Gly residues" evidence="5">
    <location>
        <begin position="265"/>
        <end position="282"/>
    </location>
</feature>
<dbReference type="InterPro" id="IPR000064">
    <property type="entry name" value="NLP_P60_dom"/>
</dbReference>
<dbReference type="Proteomes" id="UP000003963">
    <property type="component" value="Unassembled WGS sequence"/>
</dbReference>
<proteinExistence type="inferred from homology"/>
<accession>D9WG59</accession>
<dbReference type="GO" id="GO:0008234">
    <property type="term" value="F:cysteine-type peptidase activity"/>
    <property type="evidence" value="ECO:0007669"/>
    <property type="project" value="UniProtKB-KW"/>
</dbReference>
<evidence type="ECO:0000259" key="7">
    <source>
        <dbReference type="PROSITE" id="PS51935"/>
    </source>
</evidence>
<reference evidence="8 9" key="1">
    <citation type="submission" date="2009-02" db="EMBL/GenBank/DDBJ databases">
        <title>Annotation of Streptomyces hygroscopicus strain ATCC 53653.</title>
        <authorList>
            <consortium name="The Broad Institute Genome Sequencing Platform"/>
            <consortium name="Broad Institute Microbial Sequencing Center"/>
            <person name="Fischbach M."/>
            <person name="Godfrey P."/>
            <person name="Ward D."/>
            <person name="Young S."/>
            <person name="Zeng Q."/>
            <person name="Koehrsen M."/>
            <person name="Alvarado L."/>
            <person name="Berlin A.M."/>
            <person name="Bochicchio J."/>
            <person name="Borenstein D."/>
            <person name="Chapman S.B."/>
            <person name="Chen Z."/>
            <person name="Engels R."/>
            <person name="Freedman E."/>
            <person name="Gellesch M."/>
            <person name="Goldberg J."/>
            <person name="Griggs A."/>
            <person name="Gujja S."/>
            <person name="Heilman E.R."/>
            <person name="Heiman D.I."/>
            <person name="Hepburn T.A."/>
            <person name="Howarth C."/>
            <person name="Jen D."/>
            <person name="Larson L."/>
            <person name="Lewis B."/>
            <person name="Mehta T."/>
            <person name="Park D."/>
            <person name="Pearson M."/>
            <person name="Richards J."/>
            <person name="Roberts A."/>
            <person name="Saif S."/>
            <person name="Shea T.D."/>
            <person name="Shenoy N."/>
            <person name="Sisk P."/>
            <person name="Stolte C."/>
            <person name="Sykes S.N."/>
            <person name="Thomson T."/>
            <person name="Walk T."/>
            <person name="White J."/>
            <person name="Yandava C."/>
            <person name="Straight P."/>
            <person name="Clardy J."/>
            <person name="Hung D."/>
            <person name="Kolter R."/>
            <person name="Mekalanos J."/>
            <person name="Walker S."/>
            <person name="Walsh C.T."/>
            <person name="Wieland-Brown L.C."/>
            <person name="Haas B."/>
            <person name="Nusbaum C."/>
            <person name="Birren B."/>
        </authorList>
    </citation>
    <scope>NUCLEOTIDE SEQUENCE [LARGE SCALE GENOMIC DNA]</scope>
    <source>
        <strain evidence="8 9">ATCC 53653</strain>
    </source>
</reference>
<name>D9WG59_9ACTN</name>
<dbReference type="InterPro" id="IPR038765">
    <property type="entry name" value="Papain-like_cys_pep_sf"/>
</dbReference>
<dbReference type="PANTHER" id="PTHR47359">
    <property type="entry name" value="PEPTIDOGLYCAN DL-ENDOPEPTIDASE CWLO"/>
    <property type="match status" value="1"/>
</dbReference>
<dbReference type="HOGENOM" id="CLU_034085_1_2_11"/>
<dbReference type="GO" id="GO:0006508">
    <property type="term" value="P:proteolysis"/>
    <property type="evidence" value="ECO:0007669"/>
    <property type="project" value="UniProtKB-KW"/>
</dbReference>
<keyword evidence="4" id="KW-0788">Thiol protease</keyword>
<keyword evidence="9" id="KW-1185">Reference proteome</keyword>
<evidence type="ECO:0000256" key="1">
    <source>
        <dbReference type="ARBA" id="ARBA00007074"/>
    </source>
</evidence>
<sequence>MVVGPRSRSRRCEPVSGRIVGSVCAAAITAAAALVPPVPAATAAPAQPSARPADRSVAGLLTQLKTLYRKAEEATEAYNATEEKLRKQRAKTRDLTDDLARSRTDLAASREDAGRLARQQYQGHTQLSTYTFLLTLLTPHPENAADQARELDRAAGREAAVVERLTKGERHADALATRARAALDKQLSLSAKKKKQRDKVKKRLTKIEKMLASLTVRQITQVAEKEREQTDKAQRKLVASGVLGNTPRAQSAAPPPPVPDPVPGTGTGPGGGQDTGGGGQGSGTAQTPGRPAGGTGSGTGGTPTVPKTPGRLPMASAAAGQRALRWALNQIGKPYVWGAEGPNSFDCSGLTSQAWAHAGRVIPRTSQEQWRRLPRISLSQIRPGDLVIYNKGASHVAIYAGGGQVVQAPRPGTTVRLSPLASNPVQGVVRPGSARR</sequence>
<keyword evidence="2" id="KW-0645">Protease</keyword>
<evidence type="ECO:0000256" key="4">
    <source>
        <dbReference type="ARBA" id="ARBA00022807"/>
    </source>
</evidence>
<evidence type="ECO:0000256" key="3">
    <source>
        <dbReference type="ARBA" id="ARBA00022801"/>
    </source>
</evidence>
<dbReference type="STRING" id="457427.SSOG_02989"/>
<dbReference type="PANTHER" id="PTHR47359:SF3">
    <property type="entry name" value="NLP_P60 DOMAIN-CONTAINING PROTEIN-RELATED"/>
    <property type="match status" value="1"/>
</dbReference>
<keyword evidence="3" id="KW-0378">Hydrolase</keyword>
<feature type="compositionally biased region" description="Pro residues" evidence="5">
    <location>
        <begin position="253"/>
        <end position="262"/>
    </location>
</feature>
<dbReference type="SUPFAM" id="SSF54001">
    <property type="entry name" value="Cysteine proteinases"/>
    <property type="match status" value="1"/>
</dbReference>
<gene>
    <name evidence="8" type="ORF">SSOG_02989</name>
</gene>
<dbReference type="EMBL" id="GG657754">
    <property type="protein sequence ID" value="EFL23275.1"/>
    <property type="molecule type" value="Genomic_DNA"/>
</dbReference>
<evidence type="ECO:0000313" key="9">
    <source>
        <dbReference type="Proteomes" id="UP000003963"/>
    </source>
</evidence>
<feature type="chain" id="PRO_5039022782" evidence="6">
    <location>
        <begin position="41"/>
        <end position="436"/>
    </location>
</feature>
<feature type="signal peptide" evidence="6">
    <location>
        <begin position="1"/>
        <end position="40"/>
    </location>
</feature>
<feature type="region of interest" description="Disordered" evidence="5">
    <location>
        <begin position="79"/>
        <end position="98"/>
    </location>
</feature>
<dbReference type="InterPro" id="IPR051794">
    <property type="entry name" value="PG_Endopeptidase_C40"/>
</dbReference>
<dbReference type="PROSITE" id="PS51935">
    <property type="entry name" value="NLPC_P60"/>
    <property type="match status" value="1"/>
</dbReference>
<organism evidence="8 9">
    <name type="scientific">Streptomyces himastatinicus ATCC 53653</name>
    <dbReference type="NCBI Taxonomy" id="457427"/>
    <lineage>
        <taxon>Bacteria</taxon>
        <taxon>Bacillati</taxon>
        <taxon>Actinomycetota</taxon>
        <taxon>Actinomycetes</taxon>
        <taxon>Kitasatosporales</taxon>
        <taxon>Streptomycetaceae</taxon>
        <taxon>Streptomyces</taxon>
        <taxon>Streptomyces violaceusniger group</taxon>
    </lineage>
</organism>
<feature type="domain" description="NlpC/P60" evidence="7">
    <location>
        <begin position="317"/>
        <end position="436"/>
    </location>
</feature>
<evidence type="ECO:0000256" key="5">
    <source>
        <dbReference type="SAM" id="MobiDB-lite"/>
    </source>
</evidence>
<evidence type="ECO:0000313" key="8">
    <source>
        <dbReference type="EMBL" id="EFL23275.1"/>
    </source>
</evidence>
<dbReference type="AlphaFoldDB" id="D9WG59"/>